<comment type="caution">
    <text evidence="1">The sequence shown here is derived from an EMBL/GenBank/DDBJ whole genome shotgun (WGS) entry which is preliminary data.</text>
</comment>
<dbReference type="AlphaFoldDB" id="A0A0D8LED5"/>
<name>A0A0D8LED5_MORMO</name>
<proteinExistence type="predicted"/>
<reference evidence="1 2" key="1">
    <citation type="submission" date="2015-02" db="EMBL/GenBank/DDBJ databases">
        <title>Whole genome shotgun sequencing of cultured foodborne pathogen.</title>
        <authorList>
            <person name="Timme R."/>
            <person name="Allard M.W."/>
            <person name="Strain E."/>
            <person name="Evans P.S."/>
            <person name="Brown E."/>
        </authorList>
    </citation>
    <scope>NUCLEOTIDE SEQUENCE [LARGE SCALE GENOMIC DNA]</scope>
    <source>
        <strain evidence="1 2">GCSL-TSO-24</strain>
    </source>
</reference>
<protein>
    <submittedName>
        <fullName evidence="1">Uncharacterized protein</fullName>
    </submittedName>
</protein>
<dbReference type="PATRIC" id="fig|582.24.peg.462"/>
<evidence type="ECO:0000313" key="2">
    <source>
        <dbReference type="Proteomes" id="UP000032582"/>
    </source>
</evidence>
<accession>A0A0D8LED5</accession>
<organism evidence="1 2">
    <name type="scientific">Morganella morganii</name>
    <name type="common">Proteus morganii</name>
    <dbReference type="NCBI Taxonomy" id="582"/>
    <lineage>
        <taxon>Bacteria</taxon>
        <taxon>Pseudomonadati</taxon>
        <taxon>Pseudomonadota</taxon>
        <taxon>Gammaproteobacteria</taxon>
        <taxon>Enterobacterales</taxon>
        <taxon>Morganellaceae</taxon>
        <taxon>Morganella</taxon>
    </lineage>
</organism>
<dbReference type="Proteomes" id="UP000032582">
    <property type="component" value="Unassembled WGS sequence"/>
</dbReference>
<gene>
    <name evidence="1" type="ORF">UA45_01510</name>
</gene>
<evidence type="ECO:0000313" key="1">
    <source>
        <dbReference type="EMBL" id="KJF79103.1"/>
    </source>
</evidence>
<dbReference type="EMBL" id="JZSH01000007">
    <property type="protein sequence ID" value="KJF79103.1"/>
    <property type="molecule type" value="Genomic_DNA"/>
</dbReference>
<sequence>MSLHVSAASAKPKVVAEVVVKKPVHGSDNPVRYSTKPHIERAASQLPAELAVFIPFRKYTLILRHQILSNLGKVSQFVLQSLATDGFSVDDVLRITGLSKEHLSPILERLVGLDWYDPASGTLTPKGKIMAQAATLAGKKFSFWIDGYDPYSSSQFVLGNEALLPKEALSEKIMLPEFESDWNILSILQQQRLTRRLSARKNSQGELLPLLKQLCDVAFHDVIDQQDKAWDFRLEIDRSVKSCSYLELTLPKGLPLSEVKSKSLFLYAPIVSYRLNYSLSPWLGTDISLPVPLCQAFCLLTGESLDADGLSDATSSWPLEAMLARAELLAKIRAFSPTVDPLIGLDVSLTPATRKLALSFGTIAEELAKNVAFLSETEQ</sequence>